<dbReference type="GO" id="GO:0036126">
    <property type="term" value="C:sperm flagellum"/>
    <property type="evidence" value="ECO:0007669"/>
    <property type="project" value="TreeGrafter"/>
</dbReference>
<dbReference type="Pfam" id="PF22067">
    <property type="entry name" value="Cep192_D3"/>
    <property type="match status" value="1"/>
</dbReference>
<organism evidence="9 10">
    <name type="scientific">Pleuronectes platessa</name>
    <name type="common">European plaice</name>
    <dbReference type="NCBI Taxonomy" id="8262"/>
    <lineage>
        <taxon>Eukaryota</taxon>
        <taxon>Metazoa</taxon>
        <taxon>Chordata</taxon>
        <taxon>Craniata</taxon>
        <taxon>Vertebrata</taxon>
        <taxon>Euteleostomi</taxon>
        <taxon>Actinopterygii</taxon>
        <taxon>Neopterygii</taxon>
        <taxon>Teleostei</taxon>
        <taxon>Neoteleostei</taxon>
        <taxon>Acanthomorphata</taxon>
        <taxon>Carangaria</taxon>
        <taxon>Pleuronectiformes</taxon>
        <taxon>Pleuronectoidei</taxon>
        <taxon>Pleuronectidae</taxon>
        <taxon>Pleuronectes</taxon>
    </lineage>
</organism>
<protein>
    <recommendedName>
        <fullName evidence="11">Abnormal spindle-like microcephaly-associated protein ASH domain-containing protein</fullName>
    </recommendedName>
</protein>
<dbReference type="GO" id="GO:0005737">
    <property type="term" value="C:cytoplasm"/>
    <property type="evidence" value="ECO:0007669"/>
    <property type="project" value="UniProtKB-SubCell"/>
</dbReference>
<feature type="domain" description="Cep192-like" evidence="3">
    <location>
        <begin position="161"/>
        <end position="224"/>
    </location>
</feature>
<dbReference type="Pfam" id="PF25249">
    <property type="entry name" value="Ig_CFAP65_7th"/>
    <property type="match status" value="1"/>
</dbReference>
<feature type="domain" description="CFAP65 tenth Ig-like" evidence="4">
    <location>
        <begin position="1207"/>
        <end position="1289"/>
    </location>
</feature>
<reference evidence="9" key="1">
    <citation type="submission" date="2020-03" db="EMBL/GenBank/DDBJ databases">
        <authorList>
            <person name="Weist P."/>
        </authorList>
    </citation>
    <scope>NUCLEOTIDE SEQUENCE</scope>
</reference>
<dbReference type="InterPro" id="IPR052614">
    <property type="entry name" value="CFAP65"/>
</dbReference>
<evidence type="ECO:0008006" key="11">
    <source>
        <dbReference type="Google" id="ProtNLM"/>
    </source>
</evidence>
<sequence>MLAEARGPDLQGPGSPCYPPTAGEDTEDPVNQHRPQGGERQRRISSRKTGFLGLETRPELLWEDWDQGKDSTKTLVLKNTHDKIQRLHLRPPETKFFTILCPEIIFLSPGLSFSILITFRPLQRYEYEDSIGFQGKEGSVVVRLRATVPRLALEVPDSVLLPVCAVQHSSHITFPLKNASKLQTSFKWDCGAPFQFSPDQGLLKPGQEFHITVVFRPQEALVHRQRAYCRFGEEEDKAESCCTVLLQGLGKYPYLQLRNPAAKEENEQEASVLHFGSVAVGQSLQKHFDIFNPSAVTSSFSLSRLSGGVPLFGSEFLCDVTGGEVAPGGSLRATVTFSPAVVDTVSVEYLSLKCRGALNEDQLKLTGSCIGPKLSLSTSVLDFGCVDDGEACTQTLELVNSSPVEGVYQWDLDCSGHSVFSIQPASGAVQPHSQTTLTAVYRPTRPIAHHRRVACVILHRDHLFLDLIGTCHSELQKPAILKPEHLVLYKLHWYRSQIPQNTPGAMEQEPSADQQDQHCTLEEPNQRPDSSTVVQKTPMEEFYQFSLGGIDPVSSSSSSSPHVSVSPRELLFNHKMSSSSFLSTSSASSQSVSITNYTRGKLSLVWTEAQDSQFTVSPSSCDLAPLKSTSFRVTYDPKPLNTFHGTQLECFAFYKMEDHHIGVRVLCPPWCVTVRVIGHSFSPGKEHFIPCCSLKPPQVVFPGINAVSYQTALLQNCGELPLTFCLDVSSNPAMAKSVSVIPNCGLIQPGLHQIFTLRSTPTVESPKQGFCLKLQLNAAKHRPAKELTVVSVVEKLCVSLEGEGTLYFQPTAVGSRTRRSHHIRNLSPLPLRFQWSIQQRDRELISVEPDAGEIHPNEILIQTWSFSPLAKKTYTLKPTLSFWPSRTDGANKSLLTLTVEGMGSNGFIEAKKAVLDVKETLVGNYRSFEIPLVNNSLCSVSFQLSVQQTILDEELVSDPETEPCALQLDCERGTIASRCTLLLQSTFRPHRRGQYSWKISDQTTEDSGLESSSSKAVCEVRAKGVFTTLQVTGVCGGGSLGTLSRMHLWQLFSLDSLNRHLLSNTSSAELINRTPTKHSRRSGPSHFTKVMLDFNFSAAPIRSEPSTFRLMFHNPGSVPVDWAFLFPEDQQIELDYWEETGVFSSTELSQMKVQGNRLFSISPRSATLQPGQQRAVLFRYRHDSVGTNRFAVVLKLCNGREILGFVIYNAGSVPVHYEVDTAALSQLQMDNFNHPVLCCLSPEGEVPAGETALLEWIFSPLEAKTYHMDVPIHIQDGDSTLVRFEGCGSVTPTLGSSNTLNCSDTKESAPCVQRLPFPGQLVFLSADRLSLGDIPVCSETSRILFLTNVSCTDTVHYTWDLPQTGAQQREVHLCVVTFTSTKHPTVYQLELICQVFQEVALTRYHKALQHLEEERRKERDEFTITDQKLSEPVAASLFLLSVPVEVVYQRVQRVRGSSGGHREKWQKYRGSQIHLSLLCCIWRLQHTPTGLLEYNTRFPDQLNKFHRCLRSVEPQKPESAAGTMPGPSHIPEWDTSVHVLTTLLWNIVEDSAFVQSLFTLACKPVDYKPTGATPSPCPPSSPCPRPQAVSSGTEVTVDGAGTAPARDTGQTTH</sequence>
<dbReference type="Pfam" id="PF24291">
    <property type="entry name" value="Ig_CFAP65"/>
    <property type="match status" value="1"/>
</dbReference>
<feature type="coiled-coil region" evidence="1">
    <location>
        <begin position="1401"/>
        <end position="1428"/>
    </location>
</feature>
<feature type="domain" description="CFAP65 eight Ig-like" evidence="7">
    <location>
        <begin position="906"/>
        <end position="1024"/>
    </location>
</feature>
<keyword evidence="10" id="KW-1185">Reference proteome</keyword>
<evidence type="ECO:0000259" key="6">
    <source>
        <dbReference type="Pfam" id="PF24816"/>
    </source>
</evidence>
<evidence type="ECO:0000313" key="9">
    <source>
        <dbReference type="EMBL" id="CAB1426783.1"/>
    </source>
</evidence>
<dbReference type="Pfam" id="PF25248">
    <property type="entry name" value="Ig_CFAP65_8th"/>
    <property type="match status" value="1"/>
</dbReference>
<evidence type="ECO:0000259" key="4">
    <source>
        <dbReference type="Pfam" id="PF24291"/>
    </source>
</evidence>
<evidence type="ECO:0000259" key="3">
    <source>
        <dbReference type="Pfam" id="PF22067"/>
    </source>
</evidence>
<evidence type="ECO:0000259" key="8">
    <source>
        <dbReference type="Pfam" id="PF25249"/>
    </source>
</evidence>
<dbReference type="InterPro" id="IPR054089">
    <property type="entry name" value="Cep192-like_D3"/>
</dbReference>
<comment type="caution">
    <text evidence="9">The sequence shown here is derived from an EMBL/GenBank/DDBJ whole genome shotgun (WGS) entry which is preliminary data.</text>
</comment>
<dbReference type="Pfam" id="PF24816">
    <property type="entry name" value="Ig_CFAP65__9th"/>
    <property type="match status" value="1"/>
</dbReference>
<accession>A0A9N7YIE4</accession>
<feature type="domain" description="CFAP65-like ninth Ig-like" evidence="6">
    <location>
        <begin position="1028"/>
        <end position="1203"/>
    </location>
</feature>
<keyword evidence="1" id="KW-0175">Coiled coil</keyword>
<name>A0A9N7YIE4_PLEPL</name>
<dbReference type="InterPro" id="IPR056305">
    <property type="entry name" value="Ig_CFAP65_10th"/>
</dbReference>
<feature type="region of interest" description="Disordered" evidence="2">
    <location>
        <begin position="1571"/>
        <end position="1613"/>
    </location>
</feature>
<evidence type="ECO:0000256" key="1">
    <source>
        <dbReference type="SAM" id="Coils"/>
    </source>
</evidence>
<evidence type="ECO:0000256" key="2">
    <source>
        <dbReference type="SAM" id="MobiDB-lite"/>
    </source>
</evidence>
<feature type="compositionally biased region" description="Basic and acidic residues" evidence="2">
    <location>
        <begin position="515"/>
        <end position="526"/>
    </location>
</feature>
<dbReference type="InterPro" id="IPR057470">
    <property type="entry name" value="Ig_CFAP65_7th"/>
</dbReference>
<dbReference type="EMBL" id="CADEAL010000915">
    <property type="protein sequence ID" value="CAB1426783.1"/>
    <property type="molecule type" value="Genomic_DNA"/>
</dbReference>
<feature type="domain" description="CFAP65 fourth Ig-like" evidence="5">
    <location>
        <begin position="381"/>
        <end position="474"/>
    </location>
</feature>
<dbReference type="Proteomes" id="UP001153269">
    <property type="component" value="Unassembled WGS sequence"/>
</dbReference>
<feature type="region of interest" description="Disordered" evidence="2">
    <location>
        <begin position="500"/>
        <end position="533"/>
    </location>
</feature>
<dbReference type="PANTHER" id="PTHR46127">
    <property type="entry name" value="CILIA- AND FLAGELLA-ASSOCIATED PROTEIN 65"/>
    <property type="match status" value="1"/>
</dbReference>
<dbReference type="InterPro" id="IPR013783">
    <property type="entry name" value="Ig-like_fold"/>
</dbReference>
<feature type="region of interest" description="Disordered" evidence="2">
    <location>
        <begin position="1"/>
        <end position="48"/>
    </location>
</feature>
<dbReference type="Gene3D" id="2.60.40.10">
    <property type="entry name" value="Immunoglobulins"/>
    <property type="match status" value="7"/>
</dbReference>
<evidence type="ECO:0000259" key="7">
    <source>
        <dbReference type="Pfam" id="PF25248"/>
    </source>
</evidence>
<feature type="compositionally biased region" description="Pro residues" evidence="2">
    <location>
        <begin position="1575"/>
        <end position="1585"/>
    </location>
</feature>
<dbReference type="PANTHER" id="PTHR46127:SF1">
    <property type="entry name" value="CILIA- AND FLAGELLA-ASSOCIATED PROTEIN 65"/>
    <property type="match status" value="1"/>
</dbReference>
<evidence type="ECO:0000259" key="5">
    <source>
        <dbReference type="Pfam" id="PF24507"/>
    </source>
</evidence>
<gene>
    <name evidence="9" type="ORF">PLEPLA_LOCUS14721</name>
</gene>
<proteinExistence type="predicted"/>
<dbReference type="Pfam" id="PF24507">
    <property type="entry name" value="Ig_CFAP65_4th"/>
    <property type="match status" value="1"/>
</dbReference>
<dbReference type="InterPro" id="IPR057467">
    <property type="entry name" value="Ig_CFAP65_8th"/>
</dbReference>
<feature type="domain" description="CFAP65 seventh Ig-like" evidence="8">
    <location>
        <begin position="801"/>
        <end position="879"/>
    </location>
</feature>
<dbReference type="InterPro" id="IPR058536">
    <property type="entry name" value="Ig_CFAP65_4th"/>
</dbReference>
<evidence type="ECO:0000313" key="10">
    <source>
        <dbReference type="Proteomes" id="UP001153269"/>
    </source>
</evidence>
<dbReference type="InterPro" id="IPR056344">
    <property type="entry name" value="Ig_CFAP65-like_9th"/>
</dbReference>
<dbReference type="GO" id="GO:0007288">
    <property type="term" value="P:sperm axoneme assembly"/>
    <property type="evidence" value="ECO:0007669"/>
    <property type="project" value="TreeGrafter"/>
</dbReference>